<evidence type="ECO:0000256" key="4">
    <source>
        <dbReference type="ARBA" id="ARBA00023159"/>
    </source>
</evidence>
<reference evidence="9 10" key="1">
    <citation type="submission" date="2020-07" db="EMBL/GenBank/DDBJ databases">
        <authorList>
            <person name="Feng H."/>
        </authorList>
    </citation>
    <scope>NUCLEOTIDE SEQUENCE [LARGE SCALE GENOMIC DNA]</scope>
    <source>
        <strain evidence="10">s-10</strain>
    </source>
</reference>
<accession>A0A7W2A7H0</accession>
<dbReference type="Proteomes" id="UP000535491">
    <property type="component" value="Unassembled WGS sequence"/>
</dbReference>
<dbReference type="InterPro" id="IPR002178">
    <property type="entry name" value="PTS_EIIA_type-2_dom"/>
</dbReference>
<dbReference type="SUPFAM" id="SSF52794">
    <property type="entry name" value="PTS system IIB component-like"/>
    <property type="match status" value="1"/>
</dbReference>
<dbReference type="PROSITE" id="PS51094">
    <property type="entry name" value="PTS_EIIA_TYPE_2"/>
    <property type="match status" value="1"/>
</dbReference>
<feature type="domain" description="PTS EIIA type-2" evidence="6">
    <location>
        <begin position="552"/>
        <end position="695"/>
    </location>
</feature>
<comment type="caution">
    <text evidence="9">The sequence shown here is derived from an EMBL/GenBank/DDBJ whole genome shotgun (WGS) entry which is preliminary data.</text>
</comment>
<dbReference type="PROSITE" id="PS51099">
    <property type="entry name" value="PTS_EIIB_TYPE_2"/>
    <property type="match status" value="1"/>
</dbReference>
<dbReference type="InterPro" id="IPR050661">
    <property type="entry name" value="BglG_antiterminators"/>
</dbReference>
<keyword evidence="5" id="KW-0804">Transcription</keyword>
<dbReference type="GO" id="GO:0009401">
    <property type="term" value="P:phosphoenolpyruvate-dependent sugar phosphotransferase system"/>
    <property type="evidence" value="ECO:0007669"/>
    <property type="project" value="InterPro"/>
</dbReference>
<evidence type="ECO:0000259" key="6">
    <source>
        <dbReference type="PROSITE" id="PS51094"/>
    </source>
</evidence>
<keyword evidence="4" id="KW-0010">Activator</keyword>
<dbReference type="Pfam" id="PF02302">
    <property type="entry name" value="PTS_IIB"/>
    <property type="match status" value="1"/>
</dbReference>
<organism evidence="9 10">
    <name type="scientific">Paenactinomyces guangxiensis</name>
    <dbReference type="NCBI Taxonomy" id="1490290"/>
    <lineage>
        <taxon>Bacteria</taxon>
        <taxon>Bacillati</taxon>
        <taxon>Bacillota</taxon>
        <taxon>Bacilli</taxon>
        <taxon>Bacillales</taxon>
        <taxon>Thermoactinomycetaceae</taxon>
        <taxon>Paenactinomyces</taxon>
    </lineage>
</organism>
<dbReference type="EMBL" id="JACEIQ010000002">
    <property type="protein sequence ID" value="MBA4493535.1"/>
    <property type="molecule type" value="Genomic_DNA"/>
</dbReference>
<sequence>MFLNQRCTIILEKLMNSNSYVLINELVEELKVSRRSIYYDLEKIDGWLKNHGLPPVSRIRFTGISLHPKTKEAIPSLIKTINTQEYEYTVEERKAWIAICLLSQNRPYHIDDLMQMTNVSRTTTIEDLKKLKEDLLRYRLQLKYERKHGYQIAGQENNIRRAIVYFLSRFYTRNDWKGISSQIHLILNNQMINRQIEENGLQKIYKIITESEQLLGKQFTDDVLMSLSIRLLLFINRFVQGHIVSIDLVEKKVLQATREYVAARGIANQLESALAIHFPENETVYMTIHLLGAKVNTFDAEDEQGSALQTVVQQMVNDFETFACIQFQQKDRLVNNLLVHLKPAYYRIKYGIDVENPLAETIKTKYGDVFDITRRAAHHFEGFTGNPVSDGELAYIAMHFLGWINQGDRVTPRQKVLIVCPNGVGTSRILQKQLEDLFPNLEVSDVVSTRQYEEMELNVDVVLSTSTIRRRNKPVWIVNPILNESEKEMLYKKVNALFPARKNSWSAQALLEMIKKYATVHQEDKLLQELKEYISSPVKTIDLNQCSPSLNRLITDNRVVMEKEVANWQSAIRLAAAPLLHEGTITEHYVEAMIQQIEKRGPYILLAPQIAIPHARAEDGVNQLSMSLLKLEKSVSFSSKKEHEAKLFIVLANIDDHAHLKALAQLNRMLSQAEVRKKLVQTNRKEKILQLIDEYSLDENTGVRTCQD</sequence>
<dbReference type="InterPro" id="IPR036388">
    <property type="entry name" value="WH-like_DNA-bd_sf"/>
</dbReference>
<evidence type="ECO:0000259" key="8">
    <source>
        <dbReference type="PROSITE" id="PS51372"/>
    </source>
</evidence>
<evidence type="ECO:0000256" key="5">
    <source>
        <dbReference type="ARBA" id="ARBA00023163"/>
    </source>
</evidence>
<dbReference type="PROSITE" id="PS51372">
    <property type="entry name" value="PRD_2"/>
    <property type="match status" value="2"/>
</dbReference>
<dbReference type="InterPro" id="IPR003501">
    <property type="entry name" value="PTS_EIIB_2/3"/>
</dbReference>
<dbReference type="Gene3D" id="3.40.930.10">
    <property type="entry name" value="Mannitol-specific EII, Chain A"/>
    <property type="match status" value="1"/>
</dbReference>
<dbReference type="InterPro" id="IPR036095">
    <property type="entry name" value="PTS_EIIB-like_sf"/>
</dbReference>
<dbReference type="Pfam" id="PF05043">
    <property type="entry name" value="Mga"/>
    <property type="match status" value="1"/>
</dbReference>
<dbReference type="SUPFAM" id="SSF46785">
    <property type="entry name" value="Winged helix' DNA-binding domain"/>
    <property type="match status" value="2"/>
</dbReference>
<dbReference type="Pfam" id="PF00874">
    <property type="entry name" value="PRD"/>
    <property type="match status" value="2"/>
</dbReference>
<gene>
    <name evidence="9" type="ORF">H1191_04365</name>
</gene>
<dbReference type="CDD" id="cd05568">
    <property type="entry name" value="PTS_IIB_bgl_like"/>
    <property type="match status" value="1"/>
</dbReference>
<dbReference type="SUPFAM" id="SSF55804">
    <property type="entry name" value="Phoshotransferase/anion transport protein"/>
    <property type="match status" value="1"/>
</dbReference>
<dbReference type="InterPro" id="IPR007737">
    <property type="entry name" value="Mga_HTH"/>
</dbReference>
<dbReference type="GO" id="GO:0008982">
    <property type="term" value="F:protein-N(PI)-phosphohistidine-sugar phosphotransferase activity"/>
    <property type="evidence" value="ECO:0007669"/>
    <property type="project" value="InterPro"/>
</dbReference>
<keyword evidence="1" id="KW-0808">Transferase</keyword>
<dbReference type="InterPro" id="IPR036634">
    <property type="entry name" value="PRD_sf"/>
</dbReference>
<keyword evidence="2" id="KW-0677">Repeat</keyword>
<dbReference type="PANTHER" id="PTHR30185">
    <property type="entry name" value="CRYPTIC BETA-GLUCOSIDE BGL OPERON ANTITERMINATOR"/>
    <property type="match status" value="1"/>
</dbReference>
<dbReference type="InterPro" id="IPR013011">
    <property type="entry name" value="PTS_EIIB_2"/>
</dbReference>
<feature type="domain" description="PRD" evidence="8">
    <location>
        <begin position="195"/>
        <end position="300"/>
    </location>
</feature>
<evidence type="ECO:0000256" key="3">
    <source>
        <dbReference type="ARBA" id="ARBA00023015"/>
    </source>
</evidence>
<dbReference type="SUPFAM" id="SSF63520">
    <property type="entry name" value="PTS-regulatory domain, PRD"/>
    <property type="match status" value="2"/>
</dbReference>
<evidence type="ECO:0000313" key="9">
    <source>
        <dbReference type="EMBL" id="MBA4493535.1"/>
    </source>
</evidence>
<proteinExistence type="predicted"/>
<keyword evidence="10" id="KW-1185">Reference proteome</keyword>
<dbReference type="Pfam" id="PF00359">
    <property type="entry name" value="PTS_EIIA_2"/>
    <property type="match status" value="1"/>
</dbReference>
<dbReference type="AlphaFoldDB" id="A0A7W2A7H0"/>
<name>A0A7W2A7H0_9BACL</name>
<dbReference type="PANTHER" id="PTHR30185:SF9">
    <property type="entry name" value="MANNITOL-SPECIFIC PHOSPHOTRANSFERASE ENZYME IIA COMPONENT"/>
    <property type="match status" value="1"/>
</dbReference>
<feature type="domain" description="PRD" evidence="8">
    <location>
        <begin position="303"/>
        <end position="410"/>
    </location>
</feature>
<evidence type="ECO:0000256" key="1">
    <source>
        <dbReference type="ARBA" id="ARBA00022679"/>
    </source>
</evidence>
<dbReference type="Gene3D" id="1.10.1790.10">
    <property type="entry name" value="PRD domain"/>
    <property type="match status" value="2"/>
</dbReference>
<dbReference type="Gene3D" id="3.40.50.2300">
    <property type="match status" value="1"/>
</dbReference>
<dbReference type="CDD" id="cd00211">
    <property type="entry name" value="PTS_IIA_fru"/>
    <property type="match status" value="1"/>
</dbReference>
<dbReference type="InterPro" id="IPR036390">
    <property type="entry name" value="WH_DNA-bd_sf"/>
</dbReference>
<evidence type="ECO:0000259" key="7">
    <source>
        <dbReference type="PROSITE" id="PS51099"/>
    </source>
</evidence>
<evidence type="ECO:0000256" key="2">
    <source>
        <dbReference type="ARBA" id="ARBA00022737"/>
    </source>
</evidence>
<dbReference type="GO" id="GO:0006355">
    <property type="term" value="P:regulation of DNA-templated transcription"/>
    <property type="evidence" value="ECO:0007669"/>
    <property type="project" value="InterPro"/>
</dbReference>
<feature type="domain" description="PTS EIIB type-2" evidence="7">
    <location>
        <begin position="414"/>
        <end position="502"/>
    </location>
</feature>
<protein>
    <submittedName>
        <fullName evidence="9">BglG family transcription antiterminator</fullName>
    </submittedName>
</protein>
<dbReference type="InterPro" id="IPR011608">
    <property type="entry name" value="PRD"/>
</dbReference>
<dbReference type="InterPro" id="IPR016152">
    <property type="entry name" value="PTrfase/Anion_transptr"/>
</dbReference>
<evidence type="ECO:0000313" key="10">
    <source>
        <dbReference type="Proteomes" id="UP000535491"/>
    </source>
</evidence>
<dbReference type="RefSeq" id="WP_181750756.1">
    <property type="nucleotide sequence ID" value="NZ_JACEIQ010000002.1"/>
</dbReference>
<keyword evidence="3" id="KW-0805">Transcription regulation</keyword>
<dbReference type="Gene3D" id="1.10.10.10">
    <property type="entry name" value="Winged helix-like DNA-binding domain superfamily/Winged helix DNA-binding domain"/>
    <property type="match status" value="2"/>
</dbReference>